<organism evidence="2 3">
    <name type="scientific">Drosophila suzukii</name>
    <name type="common">Spotted-wing drosophila fruit fly</name>
    <dbReference type="NCBI Taxonomy" id="28584"/>
    <lineage>
        <taxon>Eukaryota</taxon>
        <taxon>Metazoa</taxon>
        <taxon>Ecdysozoa</taxon>
        <taxon>Arthropoda</taxon>
        <taxon>Hexapoda</taxon>
        <taxon>Insecta</taxon>
        <taxon>Pterygota</taxon>
        <taxon>Neoptera</taxon>
        <taxon>Endopterygota</taxon>
        <taxon>Diptera</taxon>
        <taxon>Brachycera</taxon>
        <taxon>Muscomorpha</taxon>
        <taxon>Ephydroidea</taxon>
        <taxon>Drosophilidae</taxon>
        <taxon>Drosophila</taxon>
        <taxon>Sophophora</taxon>
    </lineage>
</organism>
<evidence type="ECO:0000256" key="1">
    <source>
        <dbReference type="SAM" id="MobiDB-lite"/>
    </source>
</evidence>
<accession>A0AB39YYY0</accession>
<sequence>MCSSVGLVVEGIPLGSGRQFSPRLTMKREYNTKCFRAERYCHEVANHYRDYKLQQNHHQQQLESGYGSGSLGHRRRRRRRMVETSQVSASLTSGYAQFRDVWPTHVYYFPRSDDNTYASRGRRTVCSGEPPDDTYNVSVRRIKTAHSCEQLRYLVHRIQWRNNCRSSYEAQVAPAPRSQTSESGRLINKLNINKCLVESPQQQLPLDIYGYLQLANSYYERGLQANIKYLQSIGQRERNAIRPSSGLFFDARQRSEIPVQKLSGRLLTLLKSLRGKAANEQVGYPGIWVTIRSVKRDEQTKKKQELEEEDFDSEEQEGGPSEHLDSMCDYYDLGCTTTESGGLTETSAGGVALSASRATPATSTSEAAIFQATFTSPDQRRIFEIIDNLSHLSIGDPSRRRQQLTLTLPQITLTDCTAHQVALHSASFDISTLQIPNEARPPNLKVKAT</sequence>
<dbReference type="AlphaFoldDB" id="A0AB39YYY0"/>
<gene>
    <name evidence="3" type="primary">LOC108005658</name>
</gene>
<dbReference type="RefSeq" id="XP_016924466.2">
    <property type="nucleotide sequence ID" value="XM_017068977.4"/>
</dbReference>
<proteinExistence type="predicted"/>
<name>A0AB39YYY0_DROSZ</name>
<feature type="compositionally biased region" description="Acidic residues" evidence="1">
    <location>
        <begin position="306"/>
        <end position="317"/>
    </location>
</feature>
<reference evidence="3" key="1">
    <citation type="submission" date="2025-08" db="UniProtKB">
        <authorList>
            <consortium name="RefSeq"/>
        </authorList>
    </citation>
    <scope>IDENTIFICATION</scope>
</reference>
<evidence type="ECO:0000313" key="3">
    <source>
        <dbReference type="RefSeq" id="XP_016924466.2"/>
    </source>
</evidence>
<keyword evidence="2" id="KW-1185">Reference proteome</keyword>
<dbReference type="GeneID" id="108005658"/>
<dbReference type="Proteomes" id="UP001652628">
    <property type="component" value="Chromosome X"/>
</dbReference>
<feature type="region of interest" description="Disordered" evidence="1">
    <location>
        <begin position="298"/>
        <end position="323"/>
    </location>
</feature>
<evidence type="ECO:0000313" key="2">
    <source>
        <dbReference type="Proteomes" id="UP001652628"/>
    </source>
</evidence>
<feature type="region of interest" description="Disordered" evidence="1">
    <location>
        <begin position="55"/>
        <end position="86"/>
    </location>
</feature>
<protein>
    <submittedName>
        <fullName evidence="3">Uncharacterized protein</fullName>
    </submittedName>
</protein>